<dbReference type="eggNOG" id="COG2226">
    <property type="taxonomic scope" value="Bacteria"/>
</dbReference>
<sequence length="230" mass="24733">MPPAHARRQPDHPAEAWFRRDTTLRLVQEVQRQAIPELTRVFGHTGLYLRPCPELPEALSGNMLADVLSLRREDGGFGGSLACADAALPLASGSLSLVYALFVLETSPEPGRLLAEIARVLKPEGVAMLVSFNPWSPARLRWAFKGLGTVDPAWVQQQVRGLGLDVQRQRYLGPVWSADGGVDLRVRRGAGIGTGLRAASLVVARRRDPGVTPLRAGAPALALRPGMSAG</sequence>
<dbReference type="EMBL" id="AVCH01000195">
    <property type="protein sequence ID" value="KFN43003.1"/>
    <property type="molecule type" value="Genomic_DNA"/>
</dbReference>
<dbReference type="PATRIC" id="fig|1384054.3.peg.2431"/>
<comment type="caution">
    <text evidence="2">The sequence shown here is derived from an EMBL/GenBank/DDBJ whole genome shotgun (WGS) entry which is preliminary data.</text>
</comment>
<name>A0A091AS54_9GAMM</name>
<dbReference type="STRING" id="1384054.N790_11185"/>
<gene>
    <name evidence="2" type="ORF">N790_11185</name>
</gene>
<organism evidence="2 3">
    <name type="scientific">Arenimonas malthae CC-JY-1</name>
    <dbReference type="NCBI Taxonomy" id="1384054"/>
    <lineage>
        <taxon>Bacteria</taxon>
        <taxon>Pseudomonadati</taxon>
        <taxon>Pseudomonadota</taxon>
        <taxon>Gammaproteobacteria</taxon>
        <taxon>Lysobacterales</taxon>
        <taxon>Lysobacteraceae</taxon>
        <taxon>Arenimonas</taxon>
    </lineage>
</organism>
<keyword evidence="3" id="KW-1185">Reference proteome</keyword>
<dbReference type="OrthoDB" id="5983563at2"/>
<dbReference type="GO" id="GO:0008757">
    <property type="term" value="F:S-adenosylmethionine-dependent methyltransferase activity"/>
    <property type="evidence" value="ECO:0007669"/>
    <property type="project" value="InterPro"/>
</dbReference>
<reference evidence="2 3" key="1">
    <citation type="submission" date="2013-09" db="EMBL/GenBank/DDBJ databases">
        <title>Genome sequencing of Arenimonas malthae.</title>
        <authorList>
            <person name="Chen F."/>
            <person name="Wang G."/>
        </authorList>
    </citation>
    <scope>NUCLEOTIDE SEQUENCE [LARGE SCALE GENOMIC DNA]</scope>
    <source>
        <strain evidence="2 3">CC-JY-1</strain>
    </source>
</reference>
<dbReference type="RefSeq" id="WP_052385949.1">
    <property type="nucleotide sequence ID" value="NZ_AVCH01000195.1"/>
</dbReference>
<dbReference type="Gene3D" id="3.40.50.150">
    <property type="entry name" value="Vaccinia Virus protein VP39"/>
    <property type="match status" value="1"/>
</dbReference>
<dbReference type="SUPFAM" id="SSF53335">
    <property type="entry name" value="S-adenosyl-L-methionine-dependent methyltransferases"/>
    <property type="match status" value="1"/>
</dbReference>
<proteinExistence type="predicted"/>
<dbReference type="AlphaFoldDB" id="A0A091AS54"/>
<accession>A0A091AS54</accession>
<evidence type="ECO:0000259" key="1">
    <source>
        <dbReference type="Pfam" id="PF08241"/>
    </source>
</evidence>
<feature type="domain" description="Methyltransferase type 11" evidence="1">
    <location>
        <begin position="71"/>
        <end position="128"/>
    </location>
</feature>
<dbReference type="InterPro" id="IPR013216">
    <property type="entry name" value="Methyltransf_11"/>
</dbReference>
<dbReference type="InterPro" id="IPR029063">
    <property type="entry name" value="SAM-dependent_MTases_sf"/>
</dbReference>
<evidence type="ECO:0000313" key="2">
    <source>
        <dbReference type="EMBL" id="KFN43003.1"/>
    </source>
</evidence>
<protein>
    <recommendedName>
        <fullName evidence="1">Methyltransferase type 11 domain-containing protein</fullName>
    </recommendedName>
</protein>
<evidence type="ECO:0000313" key="3">
    <source>
        <dbReference type="Proteomes" id="UP000029392"/>
    </source>
</evidence>
<dbReference type="Proteomes" id="UP000029392">
    <property type="component" value="Unassembled WGS sequence"/>
</dbReference>
<dbReference type="Pfam" id="PF08241">
    <property type="entry name" value="Methyltransf_11"/>
    <property type="match status" value="1"/>
</dbReference>